<dbReference type="Proteomes" id="UP001335100">
    <property type="component" value="Unassembled WGS sequence"/>
</dbReference>
<comment type="caution">
    <text evidence="2">The sequence shown here is derived from an EMBL/GenBank/DDBJ whole genome shotgun (WGS) entry which is preliminary data.</text>
</comment>
<reference evidence="2 3" key="1">
    <citation type="submission" date="2024-01" db="EMBL/GenBank/DDBJ databases">
        <title>Unpublished Manusciprt.</title>
        <authorList>
            <person name="Duman M."/>
            <person name="Valdes E.G."/>
            <person name="Ajmi N."/>
            <person name="Altun S."/>
            <person name="Saticioglu I.B."/>
        </authorList>
    </citation>
    <scope>NUCLEOTIDE SEQUENCE [LARGE SCALE GENOMIC DNA]</scope>
    <source>
        <strain evidence="2 3">148P</strain>
    </source>
</reference>
<sequence>MSGRREFHERNQARAEAQAREWLERRDELRGQWLSWVAGQLYQLEPAEYAAMVRRELQRLAEGE</sequence>
<keyword evidence="3" id="KW-1185">Reference proteome</keyword>
<dbReference type="RefSeq" id="WP_330075205.1">
    <property type="nucleotide sequence ID" value="NZ_JAZDQJ010000014.1"/>
</dbReference>
<gene>
    <name evidence="2" type="ORF">V0R50_14475</name>
</gene>
<evidence type="ECO:0000313" key="3">
    <source>
        <dbReference type="Proteomes" id="UP001335100"/>
    </source>
</evidence>
<proteinExistence type="predicted"/>
<protein>
    <submittedName>
        <fullName evidence="2">Uncharacterized protein</fullName>
    </submittedName>
</protein>
<keyword evidence="1" id="KW-0175">Coiled coil</keyword>
<evidence type="ECO:0000256" key="1">
    <source>
        <dbReference type="SAM" id="Coils"/>
    </source>
</evidence>
<feature type="coiled-coil region" evidence="1">
    <location>
        <begin position="5"/>
        <end position="32"/>
    </location>
</feature>
<evidence type="ECO:0000313" key="2">
    <source>
        <dbReference type="EMBL" id="MEE1934433.1"/>
    </source>
</evidence>
<accession>A0ABU7HSC5</accession>
<organism evidence="2 3">
    <name type="scientific">Pseudomonas ulcerans</name>
    <dbReference type="NCBI Taxonomy" id="3115852"/>
    <lineage>
        <taxon>Bacteria</taxon>
        <taxon>Pseudomonadati</taxon>
        <taxon>Pseudomonadota</taxon>
        <taxon>Gammaproteobacteria</taxon>
        <taxon>Pseudomonadales</taxon>
        <taxon>Pseudomonadaceae</taxon>
        <taxon>Pseudomonas</taxon>
    </lineage>
</organism>
<name>A0ABU7HSC5_9PSED</name>
<dbReference type="EMBL" id="JAZDQJ010000014">
    <property type="protein sequence ID" value="MEE1934433.1"/>
    <property type="molecule type" value="Genomic_DNA"/>
</dbReference>